<sequence length="319" mass="37606">MIRRLTCLLLLFLTLSCAEEDQREQEIAGIPVEVEITRFDREFAEASASDLPELKEEYPYLFPAQFPDEVWIDKMNDTIQLEINREVAKAYPNFSETKDDLHSFFQHVKYYFPDTKVPEVITLTSDVDYRNKVIWEQDLLLISLDTYLGQDHHFYNGIQEYIKKNFKQEQIVSDVADVFAENVVERPSSRTFLAHMIYYGKILYLNDLLIPFKTDAQKIGYSPEELEWAGANEEQMWRYFVDKELLYNTSSDLQSRFLFPAPFSKFYLELDAESPAKVGQFIGWQIVRQYMDRNEVSVQEFLGKDAETIFNKSNYKPNK</sequence>
<dbReference type="AlphaFoldDB" id="A0A918VVK3"/>
<proteinExistence type="predicted"/>
<evidence type="ECO:0000313" key="3">
    <source>
        <dbReference type="Proteomes" id="UP000610456"/>
    </source>
</evidence>
<comment type="caution">
    <text evidence="2">The sequence shown here is derived from an EMBL/GenBank/DDBJ whole genome shotgun (WGS) entry which is preliminary data.</text>
</comment>
<feature type="chain" id="PRO_5036790204" evidence="1">
    <location>
        <begin position="19"/>
        <end position="319"/>
    </location>
</feature>
<dbReference type="Proteomes" id="UP000610456">
    <property type="component" value="Unassembled WGS sequence"/>
</dbReference>
<organism evidence="2 3">
    <name type="scientific">Salinimicrobium marinum</name>
    <dbReference type="NCBI Taxonomy" id="680283"/>
    <lineage>
        <taxon>Bacteria</taxon>
        <taxon>Pseudomonadati</taxon>
        <taxon>Bacteroidota</taxon>
        <taxon>Flavobacteriia</taxon>
        <taxon>Flavobacteriales</taxon>
        <taxon>Flavobacteriaceae</taxon>
        <taxon>Salinimicrobium</taxon>
    </lineage>
</organism>
<name>A0A918VVK3_9FLAO</name>
<protein>
    <submittedName>
        <fullName evidence="2">Gliding motility lipoprotein GldB</fullName>
    </submittedName>
</protein>
<gene>
    <name evidence="2" type="primary">gldB</name>
    <name evidence="2" type="ORF">GCM10007103_05370</name>
</gene>
<evidence type="ECO:0000256" key="1">
    <source>
        <dbReference type="SAM" id="SignalP"/>
    </source>
</evidence>
<dbReference type="InterPro" id="IPR019853">
    <property type="entry name" value="GldB-like"/>
</dbReference>
<feature type="signal peptide" evidence="1">
    <location>
        <begin position="1"/>
        <end position="18"/>
    </location>
</feature>
<dbReference type="NCBIfam" id="TIGR03514">
    <property type="entry name" value="GldB_lipo"/>
    <property type="match status" value="1"/>
</dbReference>
<keyword evidence="3" id="KW-1185">Reference proteome</keyword>
<evidence type="ECO:0000313" key="2">
    <source>
        <dbReference type="EMBL" id="GHA26913.1"/>
    </source>
</evidence>
<accession>A0A918VVK3</accession>
<dbReference type="Pfam" id="PF25594">
    <property type="entry name" value="GldB_lipo"/>
    <property type="match status" value="1"/>
</dbReference>
<reference evidence="2" key="2">
    <citation type="submission" date="2020-09" db="EMBL/GenBank/DDBJ databases">
        <authorList>
            <person name="Sun Q."/>
            <person name="Kim S."/>
        </authorList>
    </citation>
    <scope>NUCLEOTIDE SEQUENCE</scope>
    <source>
        <strain evidence="2">KCTC 12719</strain>
    </source>
</reference>
<dbReference type="EMBL" id="BMXB01000001">
    <property type="protein sequence ID" value="GHA26913.1"/>
    <property type="molecule type" value="Genomic_DNA"/>
</dbReference>
<keyword evidence="1" id="KW-0732">Signal</keyword>
<dbReference type="PROSITE" id="PS51257">
    <property type="entry name" value="PROKAR_LIPOPROTEIN"/>
    <property type="match status" value="1"/>
</dbReference>
<keyword evidence="2" id="KW-0449">Lipoprotein</keyword>
<reference evidence="2" key="1">
    <citation type="journal article" date="2014" name="Int. J. Syst. Evol. Microbiol.">
        <title>Complete genome sequence of Corynebacterium casei LMG S-19264T (=DSM 44701T), isolated from a smear-ripened cheese.</title>
        <authorList>
            <consortium name="US DOE Joint Genome Institute (JGI-PGF)"/>
            <person name="Walter F."/>
            <person name="Albersmeier A."/>
            <person name="Kalinowski J."/>
            <person name="Ruckert C."/>
        </authorList>
    </citation>
    <scope>NUCLEOTIDE SEQUENCE</scope>
    <source>
        <strain evidence="2">KCTC 12719</strain>
    </source>
</reference>
<dbReference type="RefSeq" id="WP_189603088.1">
    <property type="nucleotide sequence ID" value="NZ_BMXB01000001.1"/>
</dbReference>